<name>A0A6A7B3A3_9PLEO</name>
<feature type="compositionally biased region" description="Polar residues" evidence="4">
    <location>
        <begin position="910"/>
        <end position="930"/>
    </location>
</feature>
<feature type="compositionally biased region" description="Polar residues" evidence="4">
    <location>
        <begin position="999"/>
        <end position="1009"/>
    </location>
</feature>
<keyword evidence="2" id="KW-0963">Cytoplasm</keyword>
<evidence type="ECO:0000256" key="3">
    <source>
        <dbReference type="ARBA" id="ARBA00023212"/>
    </source>
</evidence>
<feature type="domain" description="GAR" evidence="5">
    <location>
        <begin position="788"/>
        <end position="870"/>
    </location>
</feature>
<evidence type="ECO:0000256" key="2">
    <source>
        <dbReference type="ARBA" id="ARBA00022490"/>
    </source>
</evidence>
<dbReference type="SUPFAM" id="SSF143575">
    <property type="entry name" value="GAS2 domain-like"/>
    <property type="match status" value="1"/>
</dbReference>
<dbReference type="Gene3D" id="3.30.920.20">
    <property type="entry name" value="Gas2-like domain"/>
    <property type="match status" value="1"/>
</dbReference>
<reference evidence="6" key="1">
    <citation type="submission" date="2020-01" db="EMBL/GenBank/DDBJ databases">
        <authorList>
            <consortium name="DOE Joint Genome Institute"/>
            <person name="Haridas S."/>
            <person name="Albert R."/>
            <person name="Binder M."/>
            <person name="Bloem J."/>
            <person name="Labutti K."/>
            <person name="Salamov A."/>
            <person name="Andreopoulos B."/>
            <person name="Baker S.E."/>
            <person name="Barry K."/>
            <person name="Bills G."/>
            <person name="Bluhm B.H."/>
            <person name="Cannon C."/>
            <person name="Castanera R."/>
            <person name="Culley D.E."/>
            <person name="Daum C."/>
            <person name="Ezra D."/>
            <person name="Gonzalez J.B."/>
            <person name="Henrissat B."/>
            <person name="Kuo A."/>
            <person name="Liang C."/>
            <person name="Lipzen A."/>
            <person name="Lutzoni F."/>
            <person name="Magnuson J."/>
            <person name="Mondo S."/>
            <person name="Nolan M."/>
            <person name="Ohm R."/>
            <person name="Pangilinan J."/>
            <person name="Park H.-J."/>
            <person name="Ramirez L."/>
            <person name="Alfaro M."/>
            <person name="Sun H."/>
            <person name="Tritt A."/>
            <person name="Yoshinaga Y."/>
            <person name="Zwiers L.-H."/>
            <person name="Turgeon B.G."/>
            <person name="Goodwin S.B."/>
            <person name="Spatafora J.W."/>
            <person name="Crous P.W."/>
            <person name="Grigoriev I.V."/>
        </authorList>
    </citation>
    <scope>NUCLEOTIDE SEQUENCE</scope>
    <source>
        <strain evidence="6">IPT5</strain>
    </source>
</reference>
<proteinExistence type="predicted"/>
<protein>
    <recommendedName>
        <fullName evidence="5">GAR domain-containing protein</fullName>
    </recommendedName>
</protein>
<dbReference type="AlphaFoldDB" id="A0A6A7B3A3"/>
<dbReference type="InterPro" id="IPR003108">
    <property type="entry name" value="GAR_dom"/>
</dbReference>
<evidence type="ECO:0000313" key="6">
    <source>
        <dbReference type="EMBL" id="KAF2848828.1"/>
    </source>
</evidence>
<evidence type="ECO:0000256" key="1">
    <source>
        <dbReference type="ARBA" id="ARBA00004245"/>
    </source>
</evidence>
<dbReference type="InterPro" id="IPR036534">
    <property type="entry name" value="GAR_dom_sf"/>
</dbReference>
<keyword evidence="3" id="KW-0206">Cytoskeleton</keyword>
<dbReference type="OrthoDB" id="5409589at2759"/>
<feature type="compositionally biased region" description="Low complexity" evidence="4">
    <location>
        <begin position="1"/>
        <end position="26"/>
    </location>
</feature>
<sequence length="1064" mass="116329">MDAFASPLRLAPPTTPRRAPSPTMSPGGRRGRAYGSADEGRLRDLSPDTTLRAFTHQPVSFDTTRDEYKIFACIDSLTAAERDLGVRVAKAAQRLKSWCAEIEQWGWTGSFEQPSEQYREQRRKSIEARIREHVADTDPTGALPPLEYWGSLLSVEVEQHEARLDDIDEEMLKLDVEELKEHVLDMHPSSKSRPSSAGLEAVRQSYRPMDDFSFLITQTLLSALPHHAQLKDRLNTWTARVSILRAAPRFVSELDTAKKAMRLGWDAIEPPADTSDKAFLEWKDAVDTISRVLQGKVSDLGQRLDRMLDTLEGRQDCLPDSWIDTFEETETDYGRWAHESRRRVIELEVRRREDNGSRNQRDHIAEQPALHSDSPLRDSPRAPAEPTPVATASPKTPQLQLRSAPNILLNPLTSPKSFPKAQEVASAVAGTESAVGTTNTTISPNVSTEFSDHPNDFTRSYDDNKDITANNGHTSTDSTAISNSRGSSPVCAGPRQPTTPGSPLRNEFPMEETNHFQNVHGFNQTVFNGGQVPRIALDSASSPSVMQSPTSMTDAPLQKINLDAELLPYDDESEFEEGDTVVHYETEESPEYAAPVQSFEDILPGTQDERYDNTPGVLPSRPRPLALSNASTITSTDGDDSALFEPPQTPRSRTGSVGSLSSELSFDSGSPSNVEESPSVRNAAIRAGRAPRPELNAAMSKRRPAKLIADDAMPSTPWPPTSFAQKPANSAEELERKISDILTTIPAHIRLTSGPGADAPEVKPRRGLVAKGSRQFLRAKRSVSGLKSPELTLSPAKNEETGHTITGRKSAANLRGDNDIKLYHLTQPGKEQPVKLFIRRVGENGERVMVRVGGGWADLGEYLRQYAEHHGRRTASDGKFEILGLEVKNPDSSPARPDSATSRPGRRFSGGTSASPLTTPIKSSETSFANNEAPPRLSSFSSTPGTGEEASVPSTNSSQRSWQGNEVGLAGPKSKKLDLSGQKLEWIEGMMKQARTVSGSVIAANNTPFQRDEQRGGESRSESRSDSRAGTRAAGASKKPEFGDLGKIGGTKRIFLKGGKPVVE</sequence>
<dbReference type="Pfam" id="PF02187">
    <property type="entry name" value="GAS2"/>
    <property type="match status" value="1"/>
</dbReference>
<feature type="region of interest" description="Disordered" evidence="4">
    <location>
        <begin position="430"/>
        <end position="508"/>
    </location>
</feature>
<feature type="compositionally biased region" description="Basic and acidic residues" evidence="4">
    <location>
        <begin position="352"/>
        <end position="365"/>
    </location>
</feature>
<feature type="region of interest" description="Disordered" evidence="4">
    <location>
        <begin position="886"/>
        <end position="976"/>
    </location>
</feature>
<feature type="compositionally biased region" description="Polar residues" evidence="4">
    <location>
        <begin position="434"/>
        <end position="449"/>
    </location>
</feature>
<feature type="region of interest" description="Disordered" evidence="4">
    <location>
        <begin position="1"/>
        <end position="42"/>
    </location>
</feature>
<evidence type="ECO:0000256" key="4">
    <source>
        <dbReference type="SAM" id="MobiDB-lite"/>
    </source>
</evidence>
<feature type="compositionally biased region" description="Basic and acidic residues" evidence="4">
    <location>
        <begin position="1010"/>
        <end position="1029"/>
    </location>
</feature>
<dbReference type="EMBL" id="MU006315">
    <property type="protein sequence ID" value="KAF2848828.1"/>
    <property type="molecule type" value="Genomic_DNA"/>
</dbReference>
<feature type="compositionally biased region" description="Basic and acidic residues" evidence="4">
    <location>
        <begin position="450"/>
        <end position="466"/>
    </location>
</feature>
<comment type="subcellular location">
    <subcellularLocation>
        <location evidence="1">Cytoplasm</location>
        <location evidence="1">Cytoskeleton</location>
    </subcellularLocation>
</comment>
<dbReference type="GO" id="GO:0005856">
    <property type="term" value="C:cytoskeleton"/>
    <property type="evidence" value="ECO:0007669"/>
    <property type="project" value="UniProtKB-SubCell"/>
</dbReference>
<feature type="compositionally biased region" description="Low complexity" evidence="4">
    <location>
        <begin position="655"/>
        <end position="672"/>
    </location>
</feature>
<feature type="compositionally biased region" description="Polar residues" evidence="4">
    <location>
        <begin position="393"/>
        <end position="402"/>
    </location>
</feature>
<feature type="region of interest" description="Disordered" evidence="4">
    <location>
        <begin position="352"/>
        <end position="402"/>
    </location>
</feature>
<feature type="region of interest" description="Disordered" evidence="4">
    <location>
        <begin position="999"/>
        <end position="1049"/>
    </location>
</feature>
<organism evidence="6 7">
    <name type="scientific">Plenodomus tracheiphilus IPT5</name>
    <dbReference type="NCBI Taxonomy" id="1408161"/>
    <lineage>
        <taxon>Eukaryota</taxon>
        <taxon>Fungi</taxon>
        <taxon>Dikarya</taxon>
        <taxon>Ascomycota</taxon>
        <taxon>Pezizomycotina</taxon>
        <taxon>Dothideomycetes</taxon>
        <taxon>Pleosporomycetidae</taxon>
        <taxon>Pleosporales</taxon>
        <taxon>Pleosporineae</taxon>
        <taxon>Leptosphaeriaceae</taxon>
        <taxon>Plenodomus</taxon>
    </lineage>
</organism>
<gene>
    <name evidence="6" type="ORF">T440DRAFT_469898</name>
</gene>
<dbReference type="PROSITE" id="PS51460">
    <property type="entry name" value="GAR"/>
    <property type="match status" value="1"/>
</dbReference>
<feature type="region of interest" description="Disordered" evidence="4">
    <location>
        <begin position="605"/>
        <end position="698"/>
    </location>
</feature>
<feature type="compositionally biased region" description="Polar residues" evidence="4">
    <location>
        <begin position="952"/>
        <end position="964"/>
    </location>
</feature>
<keyword evidence="7" id="KW-1185">Reference proteome</keyword>
<evidence type="ECO:0000313" key="7">
    <source>
        <dbReference type="Proteomes" id="UP000799423"/>
    </source>
</evidence>
<evidence type="ECO:0000259" key="5">
    <source>
        <dbReference type="PROSITE" id="PS51460"/>
    </source>
</evidence>
<feature type="region of interest" description="Disordered" evidence="4">
    <location>
        <begin position="712"/>
        <end position="731"/>
    </location>
</feature>
<dbReference type="GO" id="GO:0008017">
    <property type="term" value="F:microtubule binding"/>
    <property type="evidence" value="ECO:0007669"/>
    <property type="project" value="InterPro"/>
</dbReference>
<accession>A0A6A7B3A3</accession>
<feature type="compositionally biased region" description="Polar residues" evidence="4">
    <location>
        <begin position="467"/>
        <end position="487"/>
    </location>
</feature>
<dbReference type="Proteomes" id="UP000799423">
    <property type="component" value="Unassembled WGS sequence"/>
</dbReference>